<reference evidence="2 3" key="1">
    <citation type="submission" date="2012-08" db="EMBL/GenBank/DDBJ databases">
        <title>Whole genome shotgun sequence of Gordonia rhizosphera NBRC 16068.</title>
        <authorList>
            <person name="Takarada H."/>
            <person name="Isaki S."/>
            <person name="Hosoyama A."/>
            <person name="Tsuchikane K."/>
            <person name="Katsumata H."/>
            <person name="Baba S."/>
            <person name="Ohji S."/>
            <person name="Yamazaki S."/>
            <person name="Fujita N."/>
        </authorList>
    </citation>
    <scope>NUCLEOTIDE SEQUENCE [LARGE SCALE GENOMIC DNA]</scope>
    <source>
        <strain evidence="2 3">NBRC 16068</strain>
    </source>
</reference>
<evidence type="ECO:0000313" key="2">
    <source>
        <dbReference type="EMBL" id="GAB88201.1"/>
    </source>
</evidence>
<dbReference type="eggNOG" id="ENOG5031KT9">
    <property type="taxonomic scope" value="Bacteria"/>
</dbReference>
<feature type="transmembrane region" description="Helical" evidence="1">
    <location>
        <begin position="111"/>
        <end position="132"/>
    </location>
</feature>
<protein>
    <submittedName>
        <fullName evidence="2">Uncharacterized protein</fullName>
    </submittedName>
</protein>
<dbReference type="STRING" id="1108045.GORHZ_009_00160"/>
<organism evidence="2 3">
    <name type="scientific">Gordonia rhizosphera NBRC 16068</name>
    <dbReference type="NCBI Taxonomy" id="1108045"/>
    <lineage>
        <taxon>Bacteria</taxon>
        <taxon>Bacillati</taxon>
        <taxon>Actinomycetota</taxon>
        <taxon>Actinomycetes</taxon>
        <taxon>Mycobacteriales</taxon>
        <taxon>Gordoniaceae</taxon>
        <taxon>Gordonia</taxon>
    </lineage>
</organism>
<accession>K6W3A8</accession>
<dbReference type="Proteomes" id="UP000008363">
    <property type="component" value="Unassembled WGS sequence"/>
</dbReference>
<keyword evidence="3" id="KW-1185">Reference proteome</keyword>
<keyword evidence="1" id="KW-1133">Transmembrane helix</keyword>
<proteinExistence type="predicted"/>
<dbReference type="RefSeq" id="WP_006329307.1">
    <property type="nucleotide sequence ID" value="NZ_JBPPFY010000019.1"/>
</dbReference>
<dbReference type="EMBL" id="BAHC01000009">
    <property type="protein sequence ID" value="GAB88201.1"/>
    <property type="molecule type" value="Genomic_DNA"/>
</dbReference>
<dbReference type="AlphaFoldDB" id="K6W3A8"/>
<keyword evidence="1" id="KW-0472">Membrane</keyword>
<evidence type="ECO:0000256" key="1">
    <source>
        <dbReference type="SAM" id="Phobius"/>
    </source>
</evidence>
<comment type="caution">
    <text evidence="2">The sequence shown here is derived from an EMBL/GenBank/DDBJ whole genome shotgun (WGS) entry which is preliminary data.</text>
</comment>
<feature type="transmembrane region" description="Helical" evidence="1">
    <location>
        <begin position="86"/>
        <end position="105"/>
    </location>
</feature>
<sequence>MPTQVRARSADIKASAHRDMDRLRISQLAVSSHPYDLGADPESPIMTYRDPISQWLVTQLISVREGRAGQAIPVEYLTLARAVETAWLYLYVTVMIPASVAARSMPAIATIAGPLTVGTLIALPIMLGVYGARQIYQTVSKRLIDACIVSVTRSQKERAGKSVKDLRFAYPVPEVVKDMAGQVMLADSRSCKPIGDLPLTRIVTRTSDYLQSISPGVQGQRIRAATANLDRFMRSTTVPDNPIPADPADFNTIEKALSLGLSPVPFVGGAPIDIILGLNHNRNKKLDFAHRVPLSSLSVTKSLTAAYYAYGLATSMVEIAWRQGGMDPAAALVNQLFPGLGITSAMLPKTTGIVGAPNLYGLVVFHNVVRSLCLAEDATTTGPSTRGDRPVSAARW</sequence>
<keyword evidence="1" id="KW-0812">Transmembrane</keyword>
<gene>
    <name evidence="2" type="ORF">GORHZ_009_00160</name>
</gene>
<evidence type="ECO:0000313" key="3">
    <source>
        <dbReference type="Proteomes" id="UP000008363"/>
    </source>
</evidence>
<name>K6W3A8_9ACTN</name>